<evidence type="ECO:0000313" key="3">
    <source>
        <dbReference type="EMBL" id="CAF2134875.1"/>
    </source>
</evidence>
<dbReference type="AlphaFoldDB" id="A0A815APC2"/>
<sequence length="78" mass="8848">METQNMIAADITSRLQILDTLSNDTLFGSYLNVADPNEPNWKQRFFDSQAMYDRLKSIKQVADPQGLFICKNCVGSDD</sequence>
<dbReference type="GO" id="GO:0050660">
    <property type="term" value="F:flavin adenine dinucleotide binding"/>
    <property type="evidence" value="ECO:0007669"/>
    <property type="project" value="InterPro"/>
</dbReference>
<name>A0A815APC2_9BILA</name>
<dbReference type="Pfam" id="PF08031">
    <property type="entry name" value="BBE"/>
    <property type="match status" value="1"/>
</dbReference>
<dbReference type="GO" id="GO:0016491">
    <property type="term" value="F:oxidoreductase activity"/>
    <property type="evidence" value="ECO:0007669"/>
    <property type="project" value="InterPro"/>
</dbReference>
<organism evidence="2 7">
    <name type="scientific">Rotaria magnacalcarata</name>
    <dbReference type="NCBI Taxonomy" id="392030"/>
    <lineage>
        <taxon>Eukaryota</taxon>
        <taxon>Metazoa</taxon>
        <taxon>Spiralia</taxon>
        <taxon>Gnathifera</taxon>
        <taxon>Rotifera</taxon>
        <taxon>Eurotatoria</taxon>
        <taxon>Bdelloidea</taxon>
        <taxon>Philodinida</taxon>
        <taxon>Philodinidae</taxon>
        <taxon>Rotaria</taxon>
    </lineage>
</organism>
<dbReference type="EMBL" id="CAJOBH010167850">
    <property type="protein sequence ID" value="CAF4900749.1"/>
    <property type="molecule type" value="Genomic_DNA"/>
</dbReference>
<dbReference type="EMBL" id="CAJOBG010040261">
    <property type="protein sequence ID" value="CAF4396186.1"/>
    <property type="molecule type" value="Genomic_DNA"/>
</dbReference>
<reference evidence="2" key="1">
    <citation type="submission" date="2021-02" db="EMBL/GenBank/DDBJ databases">
        <authorList>
            <person name="Nowell W R."/>
        </authorList>
    </citation>
    <scope>NUCLEOTIDE SEQUENCE</scope>
</reference>
<dbReference type="EMBL" id="CAJNOV010006764">
    <property type="protein sequence ID" value="CAF1258823.1"/>
    <property type="molecule type" value="Genomic_DNA"/>
</dbReference>
<evidence type="ECO:0000313" key="4">
    <source>
        <dbReference type="EMBL" id="CAF4396186.1"/>
    </source>
</evidence>
<feature type="domain" description="Berberine/berberine-like" evidence="1">
    <location>
        <begin position="29"/>
        <end position="68"/>
    </location>
</feature>
<dbReference type="Proteomes" id="UP000663855">
    <property type="component" value="Unassembled WGS sequence"/>
</dbReference>
<evidence type="ECO:0000259" key="1">
    <source>
        <dbReference type="Pfam" id="PF08031"/>
    </source>
</evidence>
<accession>A0A815APC2</accession>
<evidence type="ECO:0000313" key="7">
    <source>
        <dbReference type="Proteomes" id="UP000663855"/>
    </source>
</evidence>
<evidence type="ECO:0000313" key="2">
    <source>
        <dbReference type="EMBL" id="CAF1258823.1"/>
    </source>
</evidence>
<dbReference type="EMBL" id="CAJOBJ010200168">
    <property type="protein sequence ID" value="CAF4980822.1"/>
    <property type="molecule type" value="Genomic_DNA"/>
</dbReference>
<evidence type="ECO:0000313" key="6">
    <source>
        <dbReference type="EMBL" id="CAF4980822.1"/>
    </source>
</evidence>
<evidence type="ECO:0000313" key="5">
    <source>
        <dbReference type="EMBL" id="CAF4900749.1"/>
    </source>
</evidence>
<dbReference type="InterPro" id="IPR016169">
    <property type="entry name" value="FAD-bd_PCMH_sub2"/>
</dbReference>
<dbReference type="Gene3D" id="3.30.465.10">
    <property type="match status" value="1"/>
</dbReference>
<dbReference type="Proteomes" id="UP000663887">
    <property type="component" value="Unassembled WGS sequence"/>
</dbReference>
<dbReference type="Gene3D" id="3.40.462.20">
    <property type="match status" value="1"/>
</dbReference>
<keyword evidence="8" id="KW-1185">Reference proteome</keyword>
<dbReference type="EMBL" id="CAJNRG010011766">
    <property type="protein sequence ID" value="CAF2134875.1"/>
    <property type="molecule type" value="Genomic_DNA"/>
</dbReference>
<proteinExistence type="predicted"/>
<evidence type="ECO:0000313" key="8">
    <source>
        <dbReference type="Proteomes" id="UP000663866"/>
    </source>
</evidence>
<comment type="caution">
    <text evidence="2">The sequence shown here is derived from an EMBL/GenBank/DDBJ whole genome shotgun (WGS) entry which is preliminary data.</text>
</comment>
<dbReference type="Proteomes" id="UP000663866">
    <property type="component" value="Unassembled WGS sequence"/>
</dbReference>
<dbReference type="Proteomes" id="UP000681967">
    <property type="component" value="Unassembled WGS sequence"/>
</dbReference>
<protein>
    <recommendedName>
        <fullName evidence="1">Berberine/berberine-like domain-containing protein</fullName>
    </recommendedName>
</protein>
<dbReference type="Proteomes" id="UP000681720">
    <property type="component" value="Unassembled WGS sequence"/>
</dbReference>
<dbReference type="InterPro" id="IPR012951">
    <property type="entry name" value="BBE"/>
</dbReference>
<gene>
    <name evidence="5" type="ORF">BYL167_LOCUS52165</name>
    <name evidence="2" type="ORF">CJN711_LOCUS14876</name>
    <name evidence="6" type="ORF">GIL414_LOCUS56020</name>
    <name evidence="4" type="ORF">OVN521_LOCUS34600</name>
    <name evidence="3" type="ORF">XDN619_LOCUS25528</name>
</gene>